<dbReference type="Gene3D" id="3.30.420.80">
    <property type="entry name" value="Ribosomal protein S11"/>
    <property type="match status" value="1"/>
</dbReference>
<dbReference type="PANTHER" id="PTHR11759">
    <property type="entry name" value="40S RIBOSOMAL PROTEIN S14/30S RIBOSOMAL PROTEIN S11"/>
    <property type="match status" value="1"/>
</dbReference>
<dbReference type="GO" id="GO:0005840">
    <property type="term" value="C:ribosome"/>
    <property type="evidence" value="ECO:0007669"/>
    <property type="project" value="UniProtKB-KW"/>
</dbReference>
<evidence type="ECO:0000256" key="6">
    <source>
        <dbReference type="HAMAP-Rule" id="MF_01310"/>
    </source>
</evidence>
<protein>
    <recommendedName>
        <fullName evidence="6">Small ribosomal subunit protein uS11</fullName>
    </recommendedName>
</protein>
<evidence type="ECO:0000313" key="8">
    <source>
        <dbReference type="Proteomes" id="UP000422822"/>
    </source>
</evidence>
<organism evidence="7 8">
    <name type="scientific">Ehrlichia ruminantium</name>
    <name type="common">heartwater rickettsia</name>
    <name type="synonym">Cowdria ruminantium</name>
    <dbReference type="NCBI Taxonomy" id="779"/>
    <lineage>
        <taxon>Bacteria</taxon>
        <taxon>Pseudomonadati</taxon>
        <taxon>Pseudomonadota</taxon>
        <taxon>Alphaproteobacteria</taxon>
        <taxon>Rickettsiales</taxon>
        <taxon>Anaplasmataceae</taxon>
        <taxon>Ehrlichia</taxon>
    </lineage>
</organism>
<dbReference type="InterPro" id="IPR036967">
    <property type="entry name" value="Ribosomal_uS11_sf"/>
</dbReference>
<dbReference type="SUPFAM" id="SSF53137">
    <property type="entry name" value="Translational machinery components"/>
    <property type="match status" value="1"/>
</dbReference>
<keyword evidence="3 6" id="KW-0694">RNA-binding</keyword>
<dbReference type="AlphaFoldDB" id="A0AAE6UKU4"/>
<name>A0AAE6UKU4_EHRRU</name>
<dbReference type="GO" id="GO:1990904">
    <property type="term" value="C:ribonucleoprotein complex"/>
    <property type="evidence" value="ECO:0007669"/>
    <property type="project" value="UniProtKB-KW"/>
</dbReference>
<proteinExistence type="inferred from homology"/>
<keyword evidence="5 6" id="KW-0687">Ribonucleoprotein</keyword>
<comment type="similarity">
    <text evidence="1 6">Belongs to the universal ribosomal protein uS11 family.</text>
</comment>
<dbReference type="HAMAP" id="MF_01310">
    <property type="entry name" value="Ribosomal_uS11"/>
    <property type="match status" value="1"/>
</dbReference>
<reference evidence="7 8" key="1">
    <citation type="submission" date="2018-10" db="EMBL/GenBank/DDBJ databases">
        <title>Propagation and draft genome sequences of three atypical Erhlichia ruminantium isolates.</title>
        <authorList>
            <person name="Liebenberg J."/>
            <person name="Steyn H."/>
            <person name="Josemans A."/>
            <person name="Zweygarth E."/>
        </authorList>
    </citation>
    <scope>NUCLEOTIDE SEQUENCE [LARGE SCALE GENOMIC DNA]</scope>
    <source>
        <strain evidence="7 8">Omatjenne</strain>
    </source>
</reference>
<evidence type="ECO:0000256" key="2">
    <source>
        <dbReference type="ARBA" id="ARBA00022730"/>
    </source>
</evidence>
<dbReference type="NCBIfam" id="TIGR03632">
    <property type="entry name" value="uS11_bact"/>
    <property type="match status" value="1"/>
</dbReference>
<dbReference type="Pfam" id="PF00411">
    <property type="entry name" value="Ribosomal_S11"/>
    <property type="match status" value="1"/>
</dbReference>
<dbReference type="Proteomes" id="UP000422822">
    <property type="component" value="Chromosome"/>
</dbReference>
<dbReference type="EMBL" id="CP033455">
    <property type="protein sequence ID" value="QGR03568.1"/>
    <property type="molecule type" value="Genomic_DNA"/>
</dbReference>
<sequence>MSVTYNKKKKRNVVVGVVHIHATYNNIIVTITDQQGHSLVSTSAGAYGFKGSKKATPYAAQETAGHAVRTVVEQNGMKTVSIKVSGPGAGREAAIRAVQACNLNVTSIKDTTKLPHNGCKLPGRRRV</sequence>
<evidence type="ECO:0000256" key="1">
    <source>
        <dbReference type="ARBA" id="ARBA00006194"/>
    </source>
</evidence>
<accession>A0AAE6UKU4</accession>
<comment type="function">
    <text evidence="6">Located on the platform of the 30S subunit, it bridges several disparate RNA helices of the 16S rRNA. Forms part of the Shine-Dalgarno cleft in the 70S ribosome.</text>
</comment>
<dbReference type="GO" id="GO:0006412">
    <property type="term" value="P:translation"/>
    <property type="evidence" value="ECO:0007669"/>
    <property type="project" value="UniProtKB-UniRule"/>
</dbReference>
<dbReference type="PIRSF" id="PIRSF002131">
    <property type="entry name" value="Ribosomal_S11"/>
    <property type="match status" value="1"/>
</dbReference>
<dbReference type="InterPro" id="IPR001971">
    <property type="entry name" value="Ribosomal_uS11"/>
</dbReference>
<keyword evidence="4 6" id="KW-0689">Ribosomal protein</keyword>
<dbReference type="RefSeq" id="WP_158406755.1">
    <property type="nucleotide sequence ID" value="NZ_CP033454.1"/>
</dbReference>
<dbReference type="InterPro" id="IPR019981">
    <property type="entry name" value="Ribosomal_uS11_bac-type"/>
</dbReference>
<evidence type="ECO:0000313" key="7">
    <source>
        <dbReference type="EMBL" id="QGR03568.1"/>
    </source>
</evidence>
<dbReference type="GO" id="GO:0003735">
    <property type="term" value="F:structural constituent of ribosome"/>
    <property type="evidence" value="ECO:0007669"/>
    <property type="project" value="InterPro"/>
</dbReference>
<keyword evidence="8" id="KW-1185">Reference proteome</keyword>
<evidence type="ECO:0000256" key="4">
    <source>
        <dbReference type="ARBA" id="ARBA00022980"/>
    </source>
</evidence>
<keyword evidence="2 6" id="KW-0699">rRNA-binding</keyword>
<evidence type="ECO:0000256" key="5">
    <source>
        <dbReference type="ARBA" id="ARBA00023274"/>
    </source>
</evidence>
<comment type="subunit">
    <text evidence="6">Part of the 30S ribosomal subunit. Interacts with proteins S7 and S18. Binds to IF-3.</text>
</comment>
<dbReference type="GO" id="GO:0019843">
    <property type="term" value="F:rRNA binding"/>
    <property type="evidence" value="ECO:0007669"/>
    <property type="project" value="UniProtKB-UniRule"/>
</dbReference>
<gene>
    <name evidence="6" type="primary">rpsK</name>
    <name evidence="7" type="ORF">EDL80_03260</name>
</gene>
<dbReference type="NCBIfam" id="NF003698">
    <property type="entry name" value="PRK05309.1"/>
    <property type="match status" value="1"/>
</dbReference>
<evidence type="ECO:0000256" key="3">
    <source>
        <dbReference type="ARBA" id="ARBA00022884"/>
    </source>
</evidence>